<dbReference type="EC" id="3.1.-.-" evidence="2"/>
<dbReference type="InterPro" id="IPR003615">
    <property type="entry name" value="HNH_nuc"/>
</dbReference>
<evidence type="ECO:0000259" key="1">
    <source>
        <dbReference type="SMART" id="SM00746"/>
    </source>
</evidence>
<evidence type="ECO:0000313" key="2">
    <source>
        <dbReference type="EMBL" id="XDK32366.1"/>
    </source>
</evidence>
<dbReference type="SMART" id="SM00746">
    <property type="entry name" value="TRASH"/>
    <property type="match status" value="1"/>
</dbReference>
<dbReference type="GO" id="GO:0004519">
    <property type="term" value="F:endonuclease activity"/>
    <property type="evidence" value="ECO:0007669"/>
    <property type="project" value="UniProtKB-KW"/>
</dbReference>
<protein>
    <submittedName>
        <fullName evidence="2">HNH endonuclease signature motif containing protein</fullName>
        <ecNumber evidence="2">3.1.-.-</ecNumber>
    </submittedName>
</protein>
<name>A0AB39HQ64_9BACI</name>
<dbReference type="GO" id="GO:0016787">
    <property type="term" value="F:hydrolase activity"/>
    <property type="evidence" value="ECO:0007669"/>
    <property type="project" value="UniProtKB-KW"/>
</dbReference>
<dbReference type="InterPro" id="IPR011017">
    <property type="entry name" value="TRASH_dom"/>
</dbReference>
<proteinExistence type="predicted"/>
<dbReference type="InterPro" id="IPR044925">
    <property type="entry name" value="His-Me_finger_sf"/>
</dbReference>
<organism evidence="2">
    <name type="scientific">Ornithinibacillus sp. 4-3</name>
    <dbReference type="NCBI Taxonomy" id="3231488"/>
    <lineage>
        <taxon>Bacteria</taxon>
        <taxon>Bacillati</taxon>
        <taxon>Bacillota</taxon>
        <taxon>Bacilli</taxon>
        <taxon>Bacillales</taxon>
        <taxon>Bacillaceae</taxon>
        <taxon>Ornithinibacillus</taxon>
    </lineage>
</organism>
<keyword evidence="2" id="KW-0255">Endonuclease</keyword>
<keyword evidence="2" id="KW-0540">Nuclease</keyword>
<dbReference type="Gene3D" id="3.90.75.20">
    <property type="match status" value="1"/>
</dbReference>
<accession>A0AB39HQ64</accession>
<feature type="domain" description="TRASH" evidence="1">
    <location>
        <begin position="7"/>
        <end position="39"/>
    </location>
</feature>
<keyword evidence="2" id="KW-0378">Hydrolase</keyword>
<dbReference type="SUPFAM" id="SSF54060">
    <property type="entry name" value="His-Me finger endonucleases"/>
    <property type="match status" value="1"/>
</dbReference>
<dbReference type="EMBL" id="CP162599">
    <property type="protein sequence ID" value="XDK32366.1"/>
    <property type="molecule type" value="Genomic_DNA"/>
</dbReference>
<dbReference type="Pfam" id="PF13392">
    <property type="entry name" value="HNH_3"/>
    <property type="match status" value="1"/>
</dbReference>
<dbReference type="RefSeq" id="WP_257415085.1">
    <property type="nucleotide sequence ID" value="NZ_CP162599.1"/>
</dbReference>
<sequence>MKLTIPCDWCGIEIPRYPSQIKRFNFCCRKCLADYSNKTRNPEGYKKLKDYTKMSEHLSKLNQEINPSRMTPQTRQKLRDSRLGSGNGVTYAKYFGVHEHRVVAEKLLGRALTDEEVVHHVDGNKRNNDPENLMVLPSQSEHAKLHMRERVFWNGGDAQ</sequence>
<reference evidence="2" key="1">
    <citation type="submission" date="2024-07" db="EMBL/GenBank/DDBJ databases">
        <title>Halotolerant mesophilic bacterium Ornithinibacillus sp. 4-3, sp. nov., isolated from soil.</title>
        <authorList>
            <person name="Sidarenka A.V."/>
            <person name="Guliayeva D.E."/>
            <person name="Leanovich S.I."/>
            <person name="Hileuskaya K.S."/>
            <person name="Akhremchuk A.E."/>
            <person name="Sikolenko M.A."/>
            <person name="Valentovich L.N."/>
        </authorList>
    </citation>
    <scope>NUCLEOTIDE SEQUENCE</scope>
    <source>
        <strain evidence="2">4-3</strain>
    </source>
</reference>
<gene>
    <name evidence="2" type="ORF">AB4Y30_15360</name>
</gene>
<dbReference type="AlphaFoldDB" id="A0AB39HQ64"/>